<dbReference type="InterPro" id="IPR005358">
    <property type="entry name" value="Puta_zinc/iron-chelating_dom"/>
</dbReference>
<comment type="caution">
    <text evidence="1">The sequence shown here is derived from an EMBL/GenBank/DDBJ whole genome shotgun (WGS) entry which is preliminary data.</text>
</comment>
<proteinExistence type="predicted"/>
<dbReference type="Pfam" id="PF03692">
    <property type="entry name" value="CxxCxxCC"/>
    <property type="match status" value="1"/>
</dbReference>
<sequence length="134" mass="14330">MSDNTCMHCGACCAYFRVSFYWAEADDGGGVVPSSLTESVSPFLRCMVGTNSKTPRCEALEGTIGDTVSCSIYVNRPSSCREFMQSGENGQTNDACNRAREKYGLPPLVTLSSPSFITEGKNSIASLTGCHSTD</sequence>
<gene>
    <name evidence="1" type="ORF">H2Y57_08630</name>
</gene>
<accession>A0AAW3SSJ4</accession>
<evidence type="ECO:0000313" key="2">
    <source>
        <dbReference type="Proteomes" id="UP000557749"/>
    </source>
</evidence>
<dbReference type="Proteomes" id="UP000557749">
    <property type="component" value="Unassembled WGS sequence"/>
</dbReference>
<dbReference type="EMBL" id="JACERJ010000003">
    <property type="protein sequence ID" value="MBA5203748.1"/>
    <property type="molecule type" value="Genomic_DNA"/>
</dbReference>
<organism evidence="1 2">
    <name type="scientific">Pectobacterium aroidearum</name>
    <dbReference type="NCBI Taxonomy" id="1201031"/>
    <lineage>
        <taxon>Bacteria</taxon>
        <taxon>Pseudomonadati</taxon>
        <taxon>Pseudomonadota</taxon>
        <taxon>Gammaproteobacteria</taxon>
        <taxon>Enterobacterales</taxon>
        <taxon>Pectobacteriaceae</taxon>
        <taxon>Pectobacterium</taxon>
    </lineage>
</organism>
<evidence type="ECO:0000313" key="1">
    <source>
        <dbReference type="EMBL" id="MBA5203748.1"/>
    </source>
</evidence>
<dbReference type="RefSeq" id="WP_181845000.1">
    <property type="nucleotide sequence ID" value="NZ_JACERJ010000003.1"/>
</dbReference>
<dbReference type="AlphaFoldDB" id="A0AAW3SSJ4"/>
<protein>
    <submittedName>
        <fullName evidence="1">YkgJ family cysteine cluster protein</fullName>
    </submittedName>
</protein>
<reference evidence="1 2" key="1">
    <citation type="submission" date="2020-07" db="EMBL/GenBank/DDBJ databases">
        <title>Characterization of Pectobacterium aroidearum strains causing soft rot on Amorphophallus konjac.</title>
        <authorList>
            <person name="Xie H."/>
        </authorList>
    </citation>
    <scope>NUCLEOTIDE SEQUENCE [LARGE SCALE GENOMIC DNA]</scope>
    <source>
        <strain evidence="1 2">MY7</strain>
    </source>
</reference>
<name>A0AAW3SSJ4_9GAMM</name>